<evidence type="ECO:0000259" key="5">
    <source>
        <dbReference type="PROSITE" id="PS50045"/>
    </source>
</evidence>
<feature type="domain" description="Sigma-54 factor interaction" evidence="5">
    <location>
        <begin position="2"/>
        <end position="231"/>
    </location>
</feature>
<dbReference type="PROSITE" id="PS50045">
    <property type="entry name" value="SIGMA54_INTERACT_4"/>
    <property type="match status" value="1"/>
</dbReference>
<dbReference type="Pfam" id="PF25601">
    <property type="entry name" value="AAA_lid_14"/>
    <property type="match status" value="1"/>
</dbReference>
<dbReference type="Pfam" id="PF02954">
    <property type="entry name" value="HTH_8"/>
    <property type="match status" value="1"/>
</dbReference>
<dbReference type="Gene3D" id="3.40.50.300">
    <property type="entry name" value="P-loop containing nucleotide triphosphate hydrolases"/>
    <property type="match status" value="1"/>
</dbReference>
<gene>
    <name evidence="6" type="ORF">N4264_17095</name>
</gene>
<protein>
    <submittedName>
        <fullName evidence="6">Sigma-54 dependent transcriptional regulator</fullName>
    </submittedName>
</protein>
<keyword evidence="4" id="KW-0804">Transcription</keyword>
<dbReference type="PROSITE" id="PS00688">
    <property type="entry name" value="SIGMA54_INTERACT_3"/>
    <property type="match status" value="1"/>
</dbReference>
<name>A0ABY6BA82_9GAMM</name>
<evidence type="ECO:0000256" key="3">
    <source>
        <dbReference type="ARBA" id="ARBA00023015"/>
    </source>
</evidence>
<sequence>MMIGQSPAFQTFLSQLRRFAGCDAPVLLEGETGTGKELAAREIHYGSARRHHPFVPINCGGLPDTLVESELFGHRRGAFTDAKTSQPGLIESARGGTLFLDEVDSLSQKAQVSLLRFLQDSHYRPVGGTEVCKADVRVVAATNADLEACVNEGAFRRDLFYRLNSLHIRVPPLRERRSDIPLLAAHFLDAAAQRLRGNHKTWSERALGVLSSYAWPGNVRELDNVVFRAYLHAEEPVVELQDIGVAAPAVTRDVDAAWMDICNYCGIAFSAAKSQAVAHFERRYLTDLLRRTEGNVSAAARLSGTERRQLGKLLKKHHIESKRFRTHEA</sequence>
<dbReference type="PANTHER" id="PTHR32071:SF57">
    <property type="entry name" value="C4-DICARBOXYLATE TRANSPORT TRANSCRIPTIONAL REGULATORY PROTEIN DCTD"/>
    <property type="match status" value="1"/>
</dbReference>
<accession>A0ABY6BA82</accession>
<dbReference type="SUPFAM" id="SSF52540">
    <property type="entry name" value="P-loop containing nucleoside triphosphate hydrolases"/>
    <property type="match status" value="1"/>
</dbReference>
<dbReference type="InterPro" id="IPR002078">
    <property type="entry name" value="Sigma_54_int"/>
</dbReference>
<evidence type="ECO:0000313" key="6">
    <source>
        <dbReference type="EMBL" id="UXI66457.1"/>
    </source>
</evidence>
<dbReference type="InterPro" id="IPR027417">
    <property type="entry name" value="P-loop_NTPase"/>
</dbReference>
<evidence type="ECO:0000256" key="1">
    <source>
        <dbReference type="ARBA" id="ARBA00022741"/>
    </source>
</evidence>
<dbReference type="Gene3D" id="1.10.10.60">
    <property type="entry name" value="Homeodomain-like"/>
    <property type="match status" value="1"/>
</dbReference>
<evidence type="ECO:0000256" key="4">
    <source>
        <dbReference type="ARBA" id="ARBA00023163"/>
    </source>
</evidence>
<dbReference type="PRINTS" id="PR01590">
    <property type="entry name" value="HTHFIS"/>
</dbReference>
<dbReference type="EMBL" id="CP104694">
    <property type="protein sequence ID" value="UXI66457.1"/>
    <property type="molecule type" value="Genomic_DNA"/>
</dbReference>
<dbReference type="InterPro" id="IPR058031">
    <property type="entry name" value="AAA_lid_NorR"/>
</dbReference>
<keyword evidence="3" id="KW-0805">Transcription regulation</keyword>
<dbReference type="InterPro" id="IPR025944">
    <property type="entry name" value="Sigma_54_int_dom_CS"/>
</dbReference>
<dbReference type="SUPFAM" id="SSF46689">
    <property type="entry name" value="Homeodomain-like"/>
    <property type="match status" value="1"/>
</dbReference>
<dbReference type="InterPro" id="IPR002197">
    <property type="entry name" value="HTH_Fis"/>
</dbReference>
<evidence type="ECO:0000313" key="7">
    <source>
        <dbReference type="Proteomes" id="UP001064632"/>
    </source>
</evidence>
<dbReference type="Pfam" id="PF00158">
    <property type="entry name" value="Sigma54_activat"/>
    <property type="match status" value="1"/>
</dbReference>
<dbReference type="SMART" id="SM00382">
    <property type="entry name" value="AAA"/>
    <property type="match status" value="1"/>
</dbReference>
<dbReference type="InterPro" id="IPR003593">
    <property type="entry name" value="AAA+_ATPase"/>
</dbReference>
<proteinExistence type="predicted"/>
<dbReference type="Gene3D" id="1.10.8.60">
    <property type="match status" value="1"/>
</dbReference>
<evidence type="ECO:0000256" key="2">
    <source>
        <dbReference type="ARBA" id="ARBA00022840"/>
    </source>
</evidence>
<keyword evidence="1" id="KW-0547">Nucleotide-binding</keyword>
<dbReference type="CDD" id="cd00009">
    <property type="entry name" value="AAA"/>
    <property type="match status" value="1"/>
</dbReference>
<organism evidence="6 7">
    <name type="scientific">Tahibacter amnicola</name>
    <dbReference type="NCBI Taxonomy" id="2976241"/>
    <lineage>
        <taxon>Bacteria</taxon>
        <taxon>Pseudomonadati</taxon>
        <taxon>Pseudomonadota</taxon>
        <taxon>Gammaproteobacteria</taxon>
        <taxon>Lysobacterales</taxon>
        <taxon>Rhodanobacteraceae</taxon>
        <taxon>Tahibacter</taxon>
    </lineage>
</organism>
<keyword evidence="7" id="KW-1185">Reference proteome</keyword>
<keyword evidence="2" id="KW-0067">ATP-binding</keyword>
<reference evidence="6" key="1">
    <citation type="submission" date="2022-09" db="EMBL/GenBank/DDBJ databases">
        <title>Tahibacter sp. nov., isolated from a fresh water.</title>
        <authorList>
            <person name="Baek J.H."/>
            <person name="Lee J.K."/>
            <person name="Kim J.M."/>
            <person name="Jeon C.O."/>
        </authorList>
    </citation>
    <scope>NUCLEOTIDE SEQUENCE</scope>
    <source>
        <strain evidence="6">W38</strain>
    </source>
</reference>
<dbReference type="PANTHER" id="PTHR32071">
    <property type="entry name" value="TRANSCRIPTIONAL REGULATORY PROTEIN"/>
    <property type="match status" value="1"/>
</dbReference>
<dbReference type="InterPro" id="IPR009057">
    <property type="entry name" value="Homeodomain-like_sf"/>
</dbReference>
<dbReference type="Proteomes" id="UP001064632">
    <property type="component" value="Chromosome"/>
</dbReference>
<dbReference type="RefSeq" id="WP_261693441.1">
    <property type="nucleotide sequence ID" value="NZ_CP104694.1"/>
</dbReference>